<evidence type="ECO:0000256" key="1">
    <source>
        <dbReference type="ARBA" id="ARBA00006926"/>
    </source>
</evidence>
<dbReference type="PROSITE" id="PS51355">
    <property type="entry name" value="GLUTATHIONE_PEROXID_3"/>
    <property type="match status" value="1"/>
</dbReference>
<dbReference type="PRINTS" id="PR01011">
    <property type="entry name" value="GLUTPROXDASE"/>
</dbReference>
<evidence type="ECO:0000313" key="7">
    <source>
        <dbReference type="Proteomes" id="UP001205890"/>
    </source>
</evidence>
<keyword evidence="7" id="KW-1185">Reference proteome</keyword>
<dbReference type="EMBL" id="JANCLU010000003">
    <property type="protein sequence ID" value="MCP8937666.1"/>
    <property type="molecule type" value="Genomic_DNA"/>
</dbReference>
<comment type="caution">
    <text evidence="6">The sequence shown here is derived from an EMBL/GenBank/DDBJ whole genome shotgun (WGS) entry which is preliminary data.</text>
</comment>
<dbReference type="PANTHER" id="PTHR11592">
    <property type="entry name" value="GLUTATHIONE PEROXIDASE"/>
    <property type="match status" value="1"/>
</dbReference>
<sequence>MIVSRRSLLAIGGVSLLARPAVAQQAGMTAVTAYRFSFDALGGGQIKLSDFAQRPILVVNTASFCGFANQFEGLEKLWATLGPRGLAVIGVPSNDFGGQEPGAASETREVATQHGVTFPLAAKTVVAGPNAHPFYRWAASLRPRETPRWNFHKYLVGADGHLAGVFATEVEPEAPPLVLAIQKELAARS</sequence>
<reference evidence="6 7" key="1">
    <citation type="submission" date="2022-07" db="EMBL/GenBank/DDBJ databases">
        <authorList>
            <person name="Li W.-J."/>
            <person name="Deng Q.-Q."/>
        </authorList>
    </citation>
    <scope>NUCLEOTIDE SEQUENCE [LARGE SCALE GENOMIC DNA]</scope>
    <source>
        <strain evidence="6 7">SYSU M60028</strain>
    </source>
</reference>
<dbReference type="SUPFAM" id="SSF52833">
    <property type="entry name" value="Thioredoxin-like"/>
    <property type="match status" value="1"/>
</dbReference>
<accession>A0ABT1L838</accession>
<dbReference type="InterPro" id="IPR036249">
    <property type="entry name" value="Thioredoxin-like_sf"/>
</dbReference>
<evidence type="ECO:0000256" key="3">
    <source>
        <dbReference type="ARBA" id="ARBA00023002"/>
    </source>
</evidence>
<keyword evidence="3 4" id="KW-0560">Oxidoreductase</keyword>
<protein>
    <recommendedName>
        <fullName evidence="4">Glutathione peroxidase</fullName>
    </recommendedName>
</protein>
<dbReference type="Pfam" id="PF00255">
    <property type="entry name" value="GSHPx"/>
    <property type="match status" value="1"/>
</dbReference>
<organism evidence="6 7">
    <name type="scientific">Alsobacter ponti</name>
    <dbReference type="NCBI Taxonomy" id="2962936"/>
    <lineage>
        <taxon>Bacteria</taxon>
        <taxon>Pseudomonadati</taxon>
        <taxon>Pseudomonadota</taxon>
        <taxon>Alphaproteobacteria</taxon>
        <taxon>Hyphomicrobiales</taxon>
        <taxon>Alsobacteraceae</taxon>
        <taxon>Alsobacter</taxon>
    </lineage>
</organism>
<dbReference type="Proteomes" id="UP001205890">
    <property type="component" value="Unassembled WGS sequence"/>
</dbReference>
<evidence type="ECO:0000256" key="5">
    <source>
        <dbReference type="SAM" id="SignalP"/>
    </source>
</evidence>
<gene>
    <name evidence="6" type="ORF">NK718_04005</name>
</gene>
<dbReference type="PANTHER" id="PTHR11592:SF78">
    <property type="entry name" value="GLUTATHIONE PEROXIDASE"/>
    <property type="match status" value="1"/>
</dbReference>
<evidence type="ECO:0000256" key="4">
    <source>
        <dbReference type="RuleBase" id="RU000499"/>
    </source>
</evidence>
<feature type="chain" id="PRO_5046349410" description="Glutathione peroxidase" evidence="5">
    <location>
        <begin position="24"/>
        <end position="189"/>
    </location>
</feature>
<dbReference type="PIRSF" id="PIRSF000303">
    <property type="entry name" value="Glutathion_perox"/>
    <property type="match status" value="1"/>
</dbReference>
<dbReference type="InterPro" id="IPR000889">
    <property type="entry name" value="Glutathione_peroxidase"/>
</dbReference>
<dbReference type="CDD" id="cd00340">
    <property type="entry name" value="GSH_Peroxidase"/>
    <property type="match status" value="1"/>
</dbReference>
<name>A0ABT1L838_9HYPH</name>
<dbReference type="Gene3D" id="3.40.30.10">
    <property type="entry name" value="Glutaredoxin"/>
    <property type="match status" value="1"/>
</dbReference>
<keyword evidence="5" id="KW-0732">Signal</keyword>
<keyword evidence="2 4" id="KW-0575">Peroxidase</keyword>
<evidence type="ECO:0000313" key="6">
    <source>
        <dbReference type="EMBL" id="MCP8937666.1"/>
    </source>
</evidence>
<dbReference type="GO" id="GO:0004601">
    <property type="term" value="F:peroxidase activity"/>
    <property type="evidence" value="ECO:0007669"/>
    <property type="project" value="UniProtKB-KW"/>
</dbReference>
<proteinExistence type="inferred from homology"/>
<dbReference type="RefSeq" id="WP_254738860.1">
    <property type="nucleotide sequence ID" value="NZ_JANCLU010000003.1"/>
</dbReference>
<comment type="similarity">
    <text evidence="1 4">Belongs to the glutathione peroxidase family.</text>
</comment>
<feature type="signal peptide" evidence="5">
    <location>
        <begin position="1"/>
        <end position="23"/>
    </location>
</feature>
<evidence type="ECO:0000256" key="2">
    <source>
        <dbReference type="ARBA" id="ARBA00022559"/>
    </source>
</evidence>